<dbReference type="PANTHER" id="PTHR11122">
    <property type="entry name" value="APOSPORY-ASSOCIATED PROTEIN C-RELATED"/>
    <property type="match status" value="1"/>
</dbReference>
<evidence type="ECO:0000256" key="4">
    <source>
        <dbReference type="ARBA" id="ARBA00023235"/>
    </source>
</evidence>
<dbReference type="GO" id="GO:0005975">
    <property type="term" value="P:carbohydrate metabolic process"/>
    <property type="evidence" value="ECO:0007669"/>
    <property type="project" value="InterPro"/>
</dbReference>
<dbReference type="SUPFAM" id="SSF74650">
    <property type="entry name" value="Galactose mutarotase-like"/>
    <property type="match status" value="1"/>
</dbReference>
<evidence type="ECO:0000256" key="2">
    <source>
        <dbReference type="ARBA" id="ARBA00005866"/>
    </source>
</evidence>
<dbReference type="PANTHER" id="PTHR11122:SF13">
    <property type="entry name" value="GLUCOSE-6-PHOSPHATE 1-EPIMERASE"/>
    <property type="match status" value="1"/>
</dbReference>
<dbReference type="CDD" id="cd09020">
    <property type="entry name" value="D-hex-6-P-epi_like"/>
    <property type="match status" value="1"/>
</dbReference>
<dbReference type="GO" id="GO:0030246">
    <property type="term" value="F:carbohydrate binding"/>
    <property type="evidence" value="ECO:0007669"/>
    <property type="project" value="UniProtKB-UniRule"/>
</dbReference>
<feature type="active site" evidence="6">
    <location>
        <position position="176"/>
    </location>
</feature>
<evidence type="ECO:0000313" key="8">
    <source>
        <dbReference type="Proteomes" id="UP000077755"/>
    </source>
</evidence>
<organism evidence="7 8">
    <name type="scientific">Daucus carota subsp. sativus</name>
    <name type="common">Carrot</name>
    <dbReference type="NCBI Taxonomy" id="79200"/>
    <lineage>
        <taxon>Eukaryota</taxon>
        <taxon>Viridiplantae</taxon>
        <taxon>Streptophyta</taxon>
        <taxon>Embryophyta</taxon>
        <taxon>Tracheophyta</taxon>
        <taxon>Spermatophyta</taxon>
        <taxon>Magnoliopsida</taxon>
        <taxon>eudicotyledons</taxon>
        <taxon>Gunneridae</taxon>
        <taxon>Pentapetalae</taxon>
        <taxon>asterids</taxon>
        <taxon>campanulids</taxon>
        <taxon>Apiales</taxon>
        <taxon>Apiaceae</taxon>
        <taxon>Apioideae</taxon>
        <taxon>Scandiceae</taxon>
        <taxon>Daucinae</taxon>
        <taxon>Daucus</taxon>
        <taxon>Daucus sect. Daucus</taxon>
    </lineage>
</organism>
<dbReference type="GO" id="GO:0047938">
    <property type="term" value="F:glucose-6-phosphate 1-epimerase activity"/>
    <property type="evidence" value="ECO:0007669"/>
    <property type="project" value="UniProtKB-UniRule"/>
</dbReference>
<name>A0AAF0WQH5_DAUCS</name>
<dbReference type="Pfam" id="PF01263">
    <property type="entry name" value="Aldose_epim"/>
    <property type="match status" value="1"/>
</dbReference>
<evidence type="ECO:0000256" key="1">
    <source>
        <dbReference type="ARBA" id="ARBA00001096"/>
    </source>
</evidence>
<dbReference type="InterPro" id="IPR011013">
    <property type="entry name" value="Gal_mutarotase_sf_dom"/>
</dbReference>
<dbReference type="GO" id="GO:0005737">
    <property type="term" value="C:cytoplasm"/>
    <property type="evidence" value="ECO:0007669"/>
    <property type="project" value="TreeGrafter"/>
</dbReference>
<evidence type="ECO:0000313" key="7">
    <source>
        <dbReference type="EMBL" id="WOG92643.1"/>
    </source>
</evidence>
<dbReference type="InterPro" id="IPR025532">
    <property type="entry name" value="G6P_1-epimerase"/>
</dbReference>
<keyword evidence="4 5" id="KW-0413">Isomerase</keyword>
<proteinExistence type="inferred from homology"/>
<evidence type="ECO:0000256" key="5">
    <source>
        <dbReference type="PIRNR" id="PIRNR016020"/>
    </source>
</evidence>
<comment type="similarity">
    <text evidence="2 5">Belongs to the glucose-6-phosphate 1-epimerase family.</text>
</comment>
<sequence length="319" mass="35468">MLFGVCVPTIHNVKVHAEVVKGINGLDKFVLREARGSSAEIYLYGAHVTSWKNACGEELLLLGSKAIFEPPKPIRGGIPICFPQFSNHGPLDSHGFARNRVWSIDSNPPPFPTSSASKTFVDLILKPSEDDLKIWPNRFEFRLRIALGPGGELTMTSRIRNTNTDGKPFTFTFAYHTYYSVSNISEVRVEGLKTLNYLDNLQNETRITEQRNAITFQSEVDRIYLSTPTNISVLDNGKNRTYVIHKDGLPDTVLWNPWAKAVADLGVDDYKHMVCVEAAAVEKPITLNPGEDWRGSQEISTVPSSPCSGLPLPRKVLGN</sequence>
<dbReference type="EMBL" id="CP093345">
    <property type="protein sequence ID" value="WOG92643.1"/>
    <property type="molecule type" value="Genomic_DNA"/>
</dbReference>
<dbReference type="InterPro" id="IPR008183">
    <property type="entry name" value="Aldose_1/G6P_1-epimerase"/>
</dbReference>
<dbReference type="EC" id="5.1.3.15" evidence="3 5"/>
<dbReference type="AlphaFoldDB" id="A0AAF0WQH5"/>
<evidence type="ECO:0000256" key="3">
    <source>
        <dbReference type="ARBA" id="ARBA00012083"/>
    </source>
</evidence>
<reference evidence="7" key="2">
    <citation type="submission" date="2022-03" db="EMBL/GenBank/DDBJ databases">
        <title>Draft title - Genomic analysis of global carrot germplasm unveils the trajectory of domestication and the origin of high carotenoid orange carrot.</title>
        <authorList>
            <person name="Iorizzo M."/>
            <person name="Ellison S."/>
            <person name="Senalik D."/>
            <person name="Macko-Podgorni A."/>
            <person name="Grzebelus D."/>
            <person name="Bostan H."/>
            <person name="Rolling W."/>
            <person name="Curaba J."/>
            <person name="Simon P."/>
        </authorList>
    </citation>
    <scope>NUCLEOTIDE SEQUENCE</scope>
    <source>
        <tissue evidence="7">Leaf</tissue>
    </source>
</reference>
<comment type="catalytic activity">
    <reaction evidence="1">
        <text>alpha-D-glucose 6-phosphate = beta-D-glucose 6-phosphate</text>
        <dbReference type="Rhea" id="RHEA:16249"/>
        <dbReference type="ChEBI" id="CHEBI:58225"/>
        <dbReference type="ChEBI" id="CHEBI:58247"/>
        <dbReference type="EC" id="5.1.3.15"/>
    </reaction>
</comment>
<feature type="active site" evidence="6">
    <location>
        <position position="277"/>
    </location>
</feature>
<keyword evidence="8" id="KW-1185">Reference proteome</keyword>
<protein>
    <recommendedName>
        <fullName evidence="3 5">glucose-6-phosphate 1-epimerase</fullName>
        <ecNumber evidence="3 5">5.1.3.15</ecNumber>
    </recommendedName>
</protein>
<dbReference type="InterPro" id="IPR014718">
    <property type="entry name" value="GH-type_carb-bd"/>
</dbReference>
<reference evidence="7" key="1">
    <citation type="journal article" date="2016" name="Nat. Genet.">
        <title>A high-quality carrot genome assembly provides new insights into carotenoid accumulation and asterid genome evolution.</title>
        <authorList>
            <person name="Iorizzo M."/>
            <person name="Ellison S."/>
            <person name="Senalik D."/>
            <person name="Zeng P."/>
            <person name="Satapoomin P."/>
            <person name="Huang J."/>
            <person name="Bowman M."/>
            <person name="Iovene M."/>
            <person name="Sanseverino W."/>
            <person name="Cavagnaro P."/>
            <person name="Yildiz M."/>
            <person name="Macko-Podgorni A."/>
            <person name="Moranska E."/>
            <person name="Grzebelus E."/>
            <person name="Grzebelus D."/>
            <person name="Ashrafi H."/>
            <person name="Zheng Z."/>
            <person name="Cheng S."/>
            <person name="Spooner D."/>
            <person name="Van Deynze A."/>
            <person name="Simon P."/>
        </authorList>
    </citation>
    <scope>NUCLEOTIDE SEQUENCE</scope>
    <source>
        <tissue evidence="7">Leaf</tissue>
    </source>
</reference>
<dbReference type="PIRSF" id="PIRSF016020">
    <property type="entry name" value="PHexose_mutarotase"/>
    <property type="match status" value="1"/>
</dbReference>
<dbReference type="Proteomes" id="UP000077755">
    <property type="component" value="Chromosome 3"/>
</dbReference>
<gene>
    <name evidence="7" type="ORF">DCAR_0311917</name>
</gene>
<dbReference type="Gene3D" id="2.70.98.10">
    <property type="match status" value="1"/>
</dbReference>
<evidence type="ECO:0000256" key="6">
    <source>
        <dbReference type="PIRSR" id="PIRSR016020-1"/>
    </source>
</evidence>
<accession>A0AAF0WQH5</accession>